<proteinExistence type="predicted"/>
<evidence type="ECO:0000313" key="2">
    <source>
        <dbReference type="Proteomes" id="UP000324832"/>
    </source>
</evidence>
<accession>A0A5E4PWJ3</accession>
<gene>
    <name evidence="1" type="ORF">LSINAPIS_LOCUS2518</name>
</gene>
<keyword evidence="2" id="KW-1185">Reference proteome</keyword>
<dbReference type="EMBL" id="FZQP02000526">
    <property type="protein sequence ID" value="VVC89383.1"/>
    <property type="molecule type" value="Genomic_DNA"/>
</dbReference>
<dbReference type="Proteomes" id="UP000324832">
    <property type="component" value="Unassembled WGS sequence"/>
</dbReference>
<dbReference type="AlphaFoldDB" id="A0A5E4PWJ3"/>
<name>A0A5E4PWJ3_9NEOP</name>
<reference evidence="1 2" key="1">
    <citation type="submission" date="2017-07" db="EMBL/GenBank/DDBJ databases">
        <authorList>
            <person name="Talla V."/>
            <person name="Backstrom N."/>
        </authorList>
    </citation>
    <scope>NUCLEOTIDE SEQUENCE [LARGE SCALE GENOMIC DNA]</scope>
</reference>
<evidence type="ECO:0000313" key="1">
    <source>
        <dbReference type="EMBL" id="VVC89383.1"/>
    </source>
</evidence>
<sequence length="151" mass="17034">MELNYNSANSRIDFKEDKSRSLKITLQFPVCLRISLSAVMPSSANGHAIITLAPRTAKSFAISKPSPAVPPVTIAVRPLRFQESDFSCYLFREILFRGRHSLKSWCKIASRPDSSIRDARLREVPGNGGLKDTVITLHWVKENIHEHCSVW</sequence>
<protein>
    <submittedName>
        <fullName evidence="1">Uncharacterized protein</fullName>
    </submittedName>
</protein>
<organism evidence="1 2">
    <name type="scientific">Leptidea sinapis</name>
    <dbReference type="NCBI Taxonomy" id="189913"/>
    <lineage>
        <taxon>Eukaryota</taxon>
        <taxon>Metazoa</taxon>
        <taxon>Ecdysozoa</taxon>
        <taxon>Arthropoda</taxon>
        <taxon>Hexapoda</taxon>
        <taxon>Insecta</taxon>
        <taxon>Pterygota</taxon>
        <taxon>Neoptera</taxon>
        <taxon>Endopterygota</taxon>
        <taxon>Lepidoptera</taxon>
        <taxon>Glossata</taxon>
        <taxon>Ditrysia</taxon>
        <taxon>Papilionoidea</taxon>
        <taxon>Pieridae</taxon>
        <taxon>Dismorphiinae</taxon>
        <taxon>Leptidea</taxon>
    </lineage>
</organism>